<keyword evidence="8" id="KW-0902">Two-component regulatory system</keyword>
<evidence type="ECO:0000256" key="12">
    <source>
        <dbReference type="ARBA" id="ARBA00070152"/>
    </source>
</evidence>
<evidence type="ECO:0000256" key="4">
    <source>
        <dbReference type="ARBA" id="ARBA00022553"/>
    </source>
</evidence>
<dbReference type="SUPFAM" id="SSF47384">
    <property type="entry name" value="Homodimeric domain of signal transducing histidine kinase"/>
    <property type="match status" value="1"/>
</dbReference>
<dbReference type="SUPFAM" id="SSF55874">
    <property type="entry name" value="ATPase domain of HSP90 chaperone/DNA topoisomerase II/histidine kinase"/>
    <property type="match status" value="1"/>
</dbReference>
<dbReference type="InterPro" id="IPR013656">
    <property type="entry name" value="PAS_4"/>
</dbReference>
<feature type="domain" description="PAS" evidence="16">
    <location>
        <begin position="337"/>
        <end position="408"/>
    </location>
</feature>
<feature type="domain" description="PAC" evidence="17">
    <location>
        <begin position="822"/>
        <end position="874"/>
    </location>
</feature>
<evidence type="ECO:0000256" key="6">
    <source>
        <dbReference type="ARBA" id="ARBA00022729"/>
    </source>
</evidence>
<dbReference type="Pfam" id="PF01627">
    <property type="entry name" value="Hpt"/>
    <property type="match status" value="1"/>
</dbReference>
<dbReference type="Pfam" id="PF00072">
    <property type="entry name" value="Response_reg"/>
    <property type="match status" value="2"/>
</dbReference>
<dbReference type="InterPro" id="IPR035965">
    <property type="entry name" value="PAS-like_dom_sf"/>
</dbReference>
<keyword evidence="4 13" id="KW-0597">Phosphoprotein</keyword>
<evidence type="ECO:0000313" key="20">
    <source>
        <dbReference type="Proteomes" id="UP000249633"/>
    </source>
</evidence>
<dbReference type="SUPFAM" id="SSF47226">
    <property type="entry name" value="Histidine-containing phosphotransfer domain, HPT domain"/>
    <property type="match status" value="1"/>
</dbReference>
<evidence type="ECO:0000256" key="8">
    <source>
        <dbReference type="ARBA" id="ARBA00023012"/>
    </source>
</evidence>
<dbReference type="PROSITE" id="PS50109">
    <property type="entry name" value="HIS_KIN"/>
    <property type="match status" value="1"/>
</dbReference>
<dbReference type="Pfam" id="PF08448">
    <property type="entry name" value="PAS_4"/>
    <property type="match status" value="1"/>
</dbReference>
<evidence type="ECO:0000259" key="18">
    <source>
        <dbReference type="PROSITE" id="PS50839"/>
    </source>
</evidence>
<dbReference type="EC" id="2.7.13.3" evidence="3"/>
<dbReference type="Pfam" id="PF00989">
    <property type="entry name" value="PAS"/>
    <property type="match status" value="1"/>
</dbReference>
<dbReference type="SMART" id="SM00448">
    <property type="entry name" value="REC"/>
    <property type="match status" value="2"/>
</dbReference>
<dbReference type="SUPFAM" id="SSF55785">
    <property type="entry name" value="PYP-like sensor domain (PAS domain)"/>
    <property type="match status" value="4"/>
</dbReference>
<dbReference type="InterPro" id="IPR001610">
    <property type="entry name" value="PAC"/>
</dbReference>
<dbReference type="InterPro" id="IPR001789">
    <property type="entry name" value="Sig_transdc_resp-reg_receiver"/>
</dbReference>
<dbReference type="InterPro" id="IPR042240">
    <property type="entry name" value="CHASE_sf"/>
</dbReference>
<dbReference type="PANTHER" id="PTHR45339">
    <property type="entry name" value="HYBRID SIGNAL TRANSDUCTION HISTIDINE KINASE J"/>
    <property type="match status" value="1"/>
</dbReference>
<evidence type="ECO:0000256" key="10">
    <source>
        <dbReference type="ARBA" id="ARBA00023136"/>
    </source>
</evidence>
<evidence type="ECO:0000256" key="11">
    <source>
        <dbReference type="ARBA" id="ARBA00058004"/>
    </source>
</evidence>
<evidence type="ECO:0000256" key="13">
    <source>
        <dbReference type="PROSITE-ProRule" id="PRU00169"/>
    </source>
</evidence>
<feature type="domain" description="Response regulatory" evidence="15">
    <location>
        <begin position="1276"/>
        <end position="1394"/>
    </location>
</feature>
<dbReference type="CDD" id="cd00082">
    <property type="entry name" value="HisKA"/>
    <property type="match status" value="1"/>
</dbReference>
<gene>
    <name evidence="19" type="ORF">DI603_19940</name>
</gene>
<dbReference type="SMART" id="SM00388">
    <property type="entry name" value="HisKA"/>
    <property type="match status" value="1"/>
</dbReference>
<dbReference type="Gene3D" id="3.30.450.20">
    <property type="entry name" value="PAS domain"/>
    <property type="match status" value="4"/>
</dbReference>
<feature type="domain" description="CHASE" evidence="18">
    <location>
        <begin position="76"/>
        <end position="245"/>
    </location>
</feature>
<dbReference type="InterPro" id="IPR003661">
    <property type="entry name" value="HisK_dim/P_dom"/>
</dbReference>
<dbReference type="SMART" id="SM00091">
    <property type="entry name" value="PAS"/>
    <property type="match status" value="4"/>
</dbReference>
<accession>A0A2W5DIJ0</accession>
<keyword evidence="10" id="KW-0472">Membrane</keyword>
<dbReference type="GO" id="GO:0006355">
    <property type="term" value="P:regulation of DNA-templated transcription"/>
    <property type="evidence" value="ECO:0007669"/>
    <property type="project" value="InterPro"/>
</dbReference>
<dbReference type="SUPFAM" id="SSF52172">
    <property type="entry name" value="CheY-like"/>
    <property type="match status" value="2"/>
</dbReference>
<keyword evidence="9" id="KW-0843">Virulence</keyword>
<evidence type="ECO:0000313" key="19">
    <source>
        <dbReference type="EMBL" id="PZP28220.1"/>
    </source>
</evidence>
<dbReference type="InterPro" id="IPR000700">
    <property type="entry name" value="PAS-assoc_C"/>
</dbReference>
<protein>
    <recommendedName>
        <fullName evidence="12">Virulence sensor protein BvgS</fullName>
        <ecNumber evidence="3">2.7.13.3</ecNumber>
    </recommendedName>
</protein>
<feature type="domain" description="PAS" evidence="16">
    <location>
        <begin position="735"/>
        <end position="807"/>
    </location>
</feature>
<comment type="function">
    <text evidence="11">Member of the two-component regulatory system BvgS/BvgA. Phosphorylates BvgA via a four-step phosphorelay in response to environmental signals.</text>
</comment>
<dbReference type="InterPro" id="IPR003594">
    <property type="entry name" value="HATPase_dom"/>
</dbReference>
<feature type="domain" description="PAC" evidence="17">
    <location>
        <begin position="411"/>
        <end position="463"/>
    </location>
</feature>
<dbReference type="PROSITE" id="PS50112">
    <property type="entry name" value="PAS"/>
    <property type="match status" value="4"/>
</dbReference>
<feature type="modified residue" description="4-aspartylphosphate" evidence="13">
    <location>
        <position position="1327"/>
    </location>
</feature>
<comment type="subcellular location">
    <subcellularLocation>
        <location evidence="2">Membrane</location>
    </subcellularLocation>
</comment>
<feature type="domain" description="PAC" evidence="17">
    <location>
        <begin position="680"/>
        <end position="734"/>
    </location>
</feature>
<dbReference type="Gene3D" id="3.40.50.2300">
    <property type="match status" value="2"/>
</dbReference>
<dbReference type="GO" id="GO:0005524">
    <property type="term" value="F:ATP binding"/>
    <property type="evidence" value="ECO:0007669"/>
    <property type="project" value="UniProtKB-KW"/>
</dbReference>
<keyword evidence="5" id="KW-0812">Transmembrane</keyword>
<dbReference type="SMART" id="SM00086">
    <property type="entry name" value="PAC"/>
    <property type="match status" value="4"/>
</dbReference>
<dbReference type="Pfam" id="PF13426">
    <property type="entry name" value="PAS_9"/>
    <property type="match status" value="2"/>
</dbReference>
<evidence type="ECO:0000259" key="17">
    <source>
        <dbReference type="PROSITE" id="PS50113"/>
    </source>
</evidence>
<dbReference type="PROSITE" id="PS50113">
    <property type="entry name" value="PAC"/>
    <property type="match status" value="3"/>
</dbReference>
<dbReference type="InterPro" id="IPR006189">
    <property type="entry name" value="CHASE_dom"/>
</dbReference>
<evidence type="ECO:0000259" key="15">
    <source>
        <dbReference type="PROSITE" id="PS50110"/>
    </source>
</evidence>
<evidence type="ECO:0000256" key="5">
    <source>
        <dbReference type="ARBA" id="ARBA00022692"/>
    </source>
</evidence>
<feature type="domain" description="PAS" evidence="16">
    <location>
        <begin position="482"/>
        <end position="552"/>
    </location>
</feature>
<dbReference type="PROSITE" id="PS50110">
    <property type="entry name" value="RESPONSE_REGULATORY"/>
    <property type="match status" value="2"/>
</dbReference>
<evidence type="ECO:0000256" key="9">
    <source>
        <dbReference type="ARBA" id="ARBA00023026"/>
    </source>
</evidence>
<dbReference type="GO" id="GO:0000155">
    <property type="term" value="F:phosphorelay sensor kinase activity"/>
    <property type="evidence" value="ECO:0007669"/>
    <property type="project" value="InterPro"/>
</dbReference>
<dbReference type="CDD" id="cd17546">
    <property type="entry name" value="REC_hyHK_CKI1_RcsC-like"/>
    <property type="match status" value="1"/>
</dbReference>
<feature type="domain" description="Histidine kinase" evidence="14">
    <location>
        <begin position="892"/>
        <end position="1110"/>
    </location>
</feature>
<dbReference type="EMBL" id="QFOD01000024">
    <property type="protein sequence ID" value="PZP28220.1"/>
    <property type="molecule type" value="Genomic_DNA"/>
</dbReference>
<name>A0A2W5DIJ0_9BURK</name>
<keyword evidence="7" id="KW-1133">Transmembrane helix</keyword>
<dbReference type="Pfam" id="PF02518">
    <property type="entry name" value="HATPase_c"/>
    <property type="match status" value="1"/>
</dbReference>
<dbReference type="InterPro" id="IPR004358">
    <property type="entry name" value="Sig_transdc_His_kin-like_C"/>
</dbReference>
<dbReference type="SMART" id="SM01079">
    <property type="entry name" value="CHASE"/>
    <property type="match status" value="1"/>
</dbReference>
<dbReference type="Gene3D" id="3.30.565.10">
    <property type="entry name" value="Histidine kinase-like ATPase, C-terminal domain"/>
    <property type="match status" value="1"/>
</dbReference>
<feature type="domain" description="PAS" evidence="16">
    <location>
        <begin position="610"/>
        <end position="667"/>
    </location>
</feature>
<keyword evidence="6" id="KW-0732">Signal</keyword>
<dbReference type="InterPro" id="IPR008207">
    <property type="entry name" value="Sig_transdc_His_kin_Hpt_dom"/>
</dbReference>
<dbReference type="Gene3D" id="1.20.120.160">
    <property type="entry name" value="HPT domain"/>
    <property type="match status" value="1"/>
</dbReference>
<evidence type="ECO:0000256" key="1">
    <source>
        <dbReference type="ARBA" id="ARBA00000085"/>
    </source>
</evidence>
<dbReference type="InterPro" id="IPR011006">
    <property type="entry name" value="CheY-like_superfamily"/>
</dbReference>
<dbReference type="FunFam" id="3.30.565.10:FF:000010">
    <property type="entry name" value="Sensor histidine kinase RcsC"/>
    <property type="match status" value="1"/>
</dbReference>
<reference evidence="19 20" key="1">
    <citation type="submission" date="2017-08" db="EMBL/GenBank/DDBJ databases">
        <title>Infants hospitalized years apart are colonized by the same room-sourced microbial strains.</title>
        <authorList>
            <person name="Brooks B."/>
            <person name="Olm M.R."/>
            <person name="Firek B.A."/>
            <person name="Baker R."/>
            <person name="Thomas B.C."/>
            <person name="Morowitz M.J."/>
            <person name="Banfield J.F."/>
        </authorList>
    </citation>
    <scope>NUCLEOTIDE SEQUENCE [LARGE SCALE GENOMIC DNA]</scope>
    <source>
        <strain evidence="19">S2_012_000_R2_81</strain>
    </source>
</reference>
<dbReference type="CDD" id="cd16922">
    <property type="entry name" value="HATPase_EvgS-ArcB-TorS-like"/>
    <property type="match status" value="1"/>
</dbReference>
<evidence type="ECO:0000256" key="7">
    <source>
        <dbReference type="ARBA" id="ARBA00022989"/>
    </source>
</evidence>
<feature type="modified residue" description="4-aspartylphosphate" evidence="13">
    <location>
        <position position="1180"/>
    </location>
</feature>
<dbReference type="InterPro" id="IPR036097">
    <property type="entry name" value="HisK_dim/P_sf"/>
</dbReference>
<sequence length="1613" mass="176876">MRRPRFAESWLPGTVVLGLGLVAACGVAWQTHQANERLLRTTTQQMAEASVNSVLAQVERAVLGLRGARGYLMGAGVDRSDARGFRAYFETRDLPREFPGVTAVGFIRRVAESRESDFVAQARRQGEAGFTIQTLSPHAGERRVIQWAEPLESARGAIGLDIASEPARQRASDLALRDGGPVLTAPIRLVQTEPGGSMGLLMLLAMPGTDASAGFGVTGPSGFVYSPVRLDRLLKAAHVQTEQLNLQVEDVTEPGAPVSFDLPAPARAQGSPVALQRSVMGRQWRFTVTPTPQLIASISRASPWLQLAAGALLSLLAAAVTQVWLRLRQRTRDALDERIRLSTMLDHASDAIVGLDRQGRVVMWNRTAAQLFGYSTGEVLGQPVSALLWPLDADEGDRKLLRDTLAGQVTQPFETRRRRKDGSLVDVELSLGPMFDGEGQVVGAAKVLRPIAERLAQARRLQAYSLDLERQVAERTAELAQTSRDLRAVLDAMPSSIAGWDRNLRLRLANRAYGDFFGRPPEQLLGAALPELLGPDVYELSRPNIEAVLRGEEQHFERVMPGPAGQGQRHLLVHYLPSFSDGQQDGFYVVAHDVTDVISNRVALDTLRREQQALMRTIDEHSIFSVADRRGTILSVNDGFCAISGYEREELVGQNHRVINSGYHPREFWVDMWRTISSGRPWQAEVCNRAKDGSLYWVNSVIAPFFDADGRIEKYVSLRTDVTERRRAEAELQRTLTLLRSVLEASTQVAIVATQLDGRVTLFNRGAEALLAYAADEVIDVMQVQQFHDAAELQQRGELLSERLGRSVPPAFSLVQPEVLGEPFECSYVRKDGSQVPVSLWVTAMRDDAGSLAGFLNIAVDLTLRRLYESSLHDAMDEARRASRAKSEFLASTSHEIRTPLNAIIGLAYLLERTVLPPREVERVRQIAQAGRSLLGLINDVLDLSKIEAGKLDLDEQDFDLRALLHDEMSLLSAGLEDGPVRTQVQVDDDVPLRVHGDMARLRQIVINLVGNALKFTKRGLVTLRVRPGDGPAMLVFEVEDTGPGIAPEVRSRLFQPFMQGDASTTRQHGGTGLGLAITARLVSLMGGQIDVESQPGVGSCFRFELALPESQLDDSGGLDSTDPLRVLVAEDDANERAALVRLTRMLGWQTVAVEGGEAMVAEVEAMAHRRQPFDALVVDWQMPDLDGLRALARLGERLPHEQLPATVVVSAHEIERLRAAPHAELAANLLVKPVSASTLFNAVNEALARMPERAMRVLDQSSVGHGDMMWLQGMRVLIADDSLLNLDVARHVLELEGARVVTCTSGEQALARLLSMPGELDAVLVDVQMPGMDGLEVVRRLRQEPELQRLPVIALTAGVLRSERDSAFAAGMSDFLPKPLEPQRLIRCLRRHVERYRGEAVPVIPRVSAAAQATSQALHIDGLDTARIAPSVLQDQALVLSMLKRLLTEFGDIGTTPRGELPARLHKLRGSAQVVGAMEVARAAGELEKLARDQSEADVVAPQAALAERMAALATAAAPELERERLRLEAAQAEAAERARANGLVAGDDTVRELLELIDQQSLQALERVEALAGPLASLLEDERLRRLHGALQEFDFRAAREVLMSWVTRQA</sequence>
<organism evidence="19 20">
    <name type="scientific">Roseateles depolymerans</name>
    <dbReference type="NCBI Taxonomy" id="76731"/>
    <lineage>
        <taxon>Bacteria</taxon>
        <taxon>Pseudomonadati</taxon>
        <taxon>Pseudomonadota</taxon>
        <taxon>Betaproteobacteria</taxon>
        <taxon>Burkholderiales</taxon>
        <taxon>Sphaerotilaceae</taxon>
        <taxon>Roseateles</taxon>
    </lineage>
</organism>
<dbReference type="Proteomes" id="UP000249633">
    <property type="component" value="Unassembled WGS sequence"/>
</dbReference>
<dbReference type="Pfam" id="PF03924">
    <property type="entry name" value="CHASE"/>
    <property type="match status" value="1"/>
</dbReference>
<dbReference type="PANTHER" id="PTHR45339:SF3">
    <property type="entry name" value="HISTIDINE KINASE"/>
    <property type="match status" value="1"/>
</dbReference>
<evidence type="ECO:0000256" key="2">
    <source>
        <dbReference type="ARBA" id="ARBA00004370"/>
    </source>
</evidence>
<dbReference type="InterPro" id="IPR036641">
    <property type="entry name" value="HPT_dom_sf"/>
</dbReference>
<evidence type="ECO:0000259" key="16">
    <source>
        <dbReference type="PROSITE" id="PS50112"/>
    </source>
</evidence>
<dbReference type="CDD" id="cd00130">
    <property type="entry name" value="PAS"/>
    <property type="match status" value="4"/>
</dbReference>
<evidence type="ECO:0000259" key="14">
    <source>
        <dbReference type="PROSITE" id="PS50109"/>
    </source>
</evidence>
<dbReference type="PROSITE" id="PS51257">
    <property type="entry name" value="PROKAR_LIPOPROTEIN"/>
    <property type="match status" value="1"/>
</dbReference>
<dbReference type="Gene3D" id="1.10.287.130">
    <property type="match status" value="1"/>
</dbReference>
<dbReference type="PRINTS" id="PR00344">
    <property type="entry name" value="BCTRLSENSOR"/>
</dbReference>
<evidence type="ECO:0000256" key="3">
    <source>
        <dbReference type="ARBA" id="ARBA00012438"/>
    </source>
</evidence>
<dbReference type="PROSITE" id="PS50839">
    <property type="entry name" value="CHASE"/>
    <property type="match status" value="1"/>
</dbReference>
<dbReference type="InterPro" id="IPR013767">
    <property type="entry name" value="PAS_fold"/>
</dbReference>
<dbReference type="InterPro" id="IPR036890">
    <property type="entry name" value="HATPase_C_sf"/>
</dbReference>
<dbReference type="NCBIfam" id="TIGR00229">
    <property type="entry name" value="sensory_box"/>
    <property type="match status" value="4"/>
</dbReference>
<dbReference type="SMART" id="SM00387">
    <property type="entry name" value="HATPase_c"/>
    <property type="match status" value="1"/>
</dbReference>
<feature type="domain" description="Response regulatory" evidence="15">
    <location>
        <begin position="1126"/>
        <end position="1248"/>
    </location>
</feature>
<dbReference type="InterPro" id="IPR005467">
    <property type="entry name" value="His_kinase_dom"/>
</dbReference>
<comment type="catalytic activity">
    <reaction evidence="1">
        <text>ATP + protein L-histidine = ADP + protein N-phospho-L-histidine.</text>
        <dbReference type="EC" id="2.7.13.3"/>
    </reaction>
</comment>
<dbReference type="GO" id="GO:0005886">
    <property type="term" value="C:plasma membrane"/>
    <property type="evidence" value="ECO:0007669"/>
    <property type="project" value="UniProtKB-SubCell"/>
</dbReference>
<dbReference type="InterPro" id="IPR000014">
    <property type="entry name" value="PAS"/>
</dbReference>
<dbReference type="Gene3D" id="3.30.450.350">
    <property type="entry name" value="CHASE domain"/>
    <property type="match status" value="1"/>
</dbReference>
<comment type="caution">
    <text evidence="19">The sequence shown here is derived from an EMBL/GenBank/DDBJ whole genome shotgun (WGS) entry which is preliminary data.</text>
</comment>
<proteinExistence type="predicted"/>
<dbReference type="Pfam" id="PF00512">
    <property type="entry name" value="HisKA"/>
    <property type="match status" value="1"/>
</dbReference>